<accession>A0A7Z8JYG7</accession>
<gene>
    <name evidence="5" type="ORF">FA014_13215</name>
</gene>
<proteinExistence type="predicted"/>
<dbReference type="PRINTS" id="PR00778">
    <property type="entry name" value="HTHARSR"/>
</dbReference>
<keyword evidence="3" id="KW-0804">Transcription</keyword>
<comment type="caution">
    <text evidence="5">The sequence shown here is derived from an EMBL/GenBank/DDBJ whole genome shotgun (WGS) entry which is preliminary data.</text>
</comment>
<dbReference type="PANTHER" id="PTHR43132:SF2">
    <property type="entry name" value="ARSENICAL RESISTANCE OPERON REPRESSOR ARSR-RELATED"/>
    <property type="match status" value="1"/>
</dbReference>
<dbReference type="SMART" id="SM00418">
    <property type="entry name" value="HTH_ARSR"/>
    <property type="match status" value="1"/>
</dbReference>
<dbReference type="PANTHER" id="PTHR43132">
    <property type="entry name" value="ARSENICAL RESISTANCE OPERON REPRESSOR ARSR-RELATED"/>
    <property type="match status" value="1"/>
</dbReference>
<dbReference type="InterPro" id="IPR001845">
    <property type="entry name" value="HTH_ArsR_DNA-bd_dom"/>
</dbReference>
<dbReference type="GO" id="GO:0003677">
    <property type="term" value="F:DNA binding"/>
    <property type="evidence" value="ECO:0007669"/>
    <property type="project" value="UniProtKB-KW"/>
</dbReference>
<organism evidence="5 6">
    <name type="scientific">Cellulomonas hominis</name>
    <dbReference type="NCBI Taxonomy" id="156981"/>
    <lineage>
        <taxon>Bacteria</taxon>
        <taxon>Bacillati</taxon>
        <taxon>Actinomycetota</taxon>
        <taxon>Actinomycetes</taxon>
        <taxon>Micrococcales</taxon>
        <taxon>Cellulomonadaceae</taxon>
        <taxon>Cellulomonas</taxon>
    </lineage>
</organism>
<dbReference type="PROSITE" id="PS50987">
    <property type="entry name" value="HTH_ARSR_2"/>
    <property type="match status" value="1"/>
</dbReference>
<dbReference type="NCBIfam" id="NF033788">
    <property type="entry name" value="HTH_metalloreg"/>
    <property type="match status" value="1"/>
</dbReference>
<dbReference type="CDD" id="cd00090">
    <property type="entry name" value="HTH_ARSR"/>
    <property type="match status" value="1"/>
</dbReference>
<dbReference type="InterPro" id="IPR011991">
    <property type="entry name" value="ArsR-like_HTH"/>
</dbReference>
<keyword evidence="2" id="KW-0238">DNA-binding</keyword>
<dbReference type="AlphaFoldDB" id="A0A7Z8JYG7"/>
<dbReference type="Proteomes" id="UP000308121">
    <property type="component" value="Unassembled WGS sequence"/>
</dbReference>
<dbReference type="GO" id="GO:0003700">
    <property type="term" value="F:DNA-binding transcription factor activity"/>
    <property type="evidence" value="ECO:0007669"/>
    <property type="project" value="InterPro"/>
</dbReference>
<dbReference type="InterPro" id="IPR051011">
    <property type="entry name" value="Metal_resp_trans_reg"/>
</dbReference>
<keyword evidence="1" id="KW-0805">Transcription regulation</keyword>
<dbReference type="EMBL" id="SZYE01000114">
    <property type="protein sequence ID" value="TKR23054.1"/>
    <property type="molecule type" value="Genomic_DNA"/>
</dbReference>
<evidence type="ECO:0000256" key="3">
    <source>
        <dbReference type="ARBA" id="ARBA00023163"/>
    </source>
</evidence>
<dbReference type="Pfam" id="PF12840">
    <property type="entry name" value="HTH_20"/>
    <property type="match status" value="1"/>
</dbReference>
<sequence>MWRRNSVAEHPLSEIKANLFKGLAHPARIRVLELLDEGGEVSVADLIAGTGLEASNLSQHLGVLRRYELVESDRQGAQVRYRLASPLVAELLRVSRELLAEMLQTTRQRLEATLQEPAGADERPAR</sequence>
<feature type="domain" description="HTH arsR-type" evidence="4">
    <location>
        <begin position="8"/>
        <end position="103"/>
    </location>
</feature>
<dbReference type="SUPFAM" id="SSF46785">
    <property type="entry name" value="Winged helix' DNA-binding domain"/>
    <property type="match status" value="1"/>
</dbReference>
<dbReference type="InterPro" id="IPR036388">
    <property type="entry name" value="WH-like_DNA-bd_sf"/>
</dbReference>
<evidence type="ECO:0000256" key="2">
    <source>
        <dbReference type="ARBA" id="ARBA00023125"/>
    </source>
</evidence>
<dbReference type="Gene3D" id="1.10.10.10">
    <property type="entry name" value="Winged helix-like DNA-binding domain superfamily/Winged helix DNA-binding domain"/>
    <property type="match status" value="1"/>
</dbReference>
<dbReference type="InterPro" id="IPR036390">
    <property type="entry name" value="WH_DNA-bd_sf"/>
</dbReference>
<evidence type="ECO:0000259" key="4">
    <source>
        <dbReference type="PROSITE" id="PS50987"/>
    </source>
</evidence>
<evidence type="ECO:0000313" key="6">
    <source>
        <dbReference type="Proteomes" id="UP000308121"/>
    </source>
</evidence>
<name>A0A7Z8JYG7_9CELL</name>
<reference evidence="5 6" key="1">
    <citation type="submission" date="2019-05" db="EMBL/GenBank/DDBJ databases">
        <title>Genome sequence of Cellulomonas hominis strain CS1.</title>
        <authorList>
            <person name="Belmont J."/>
            <person name="Maclea K.S."/>
        </authorList>
    </citation>
    <scope>NUCLEOTIDE SEQUENCE [LARGE SCALE GENOMIC DNA]</scope>
    <source>
        <strain evidence="5 6">CS1</strain>
    </source>
</reference>
<evidence type="ECO:0000313" key="5">
    <source>
        <dbReference type="EMBL" id="TKR23054.1"/>
    </source>
</evidence>
<protein>
    <submittedName>
        <fullName evidence="5">Helix-turn-helix transcriptional regulator</fullName>
    </submittedName>
</protein>
<dbReference type="OrthoDB" id="194599at2"/>
<evidence type="ECO:0000256" key="1">
    <source>
        <dbReference type="ARBA" id="ARBA00023015"/>
    </source>
</evidence>